<dbReference type="Proteomes" id="UP000515514">
    <property type="component" value="Chromosome"/>
</dbReference>
<sequence length="229" mass="24948">MKTYKFKILFIAICASLLFVQCDDDDNGNVIVQETCDDGIQNGDEEGVDCGGTACEPCLQELDFSGTYRQEDIMGRPGINTVFSGTDQLKNNFNTTIVSDRADFQDDFQARLELYHDVYGNALGVMIDYETNILGLDAATFTTVLAQFDALQVSPTGETTYFNPNTGVALTGRTLSDDVIDVSLTLMFGGMSGTRFDGNNGTPQLTSDGVDAGDRDFSLSFPYMESPNE</sequence>
<keyword evidence="3" id="KW-1185">Reference proteome</keyword>
<name>A0A7G8PVU7_9FLAO</name>
<reference evidence="2 3" key="1">
    <citation type="submission" date="2020-04" db="EMBL/GenBank/DDBJ databases">
        <title>Genome sequence of Altibacter aquimarinus strain ALE3EI.</title>
        <authorList>
            <person name="Oh H.-M."/>
            <person name="Jang D."/>
        </authorList>
    </citation>
    <scope>NUCLEOTIDE SEQUENCE [LARGE SCALE GENOMIC DNA]</scope>
    <source>
        <strain evidence="2 3">ALE3EI</strain>
    </source>
</reference>
<dbReference type="EMBL" id="CP052909">
    <property type="protein sequence ID" value="QNJ98463.1"/>
    <property type="molecule type" value="Genomic_DNA"/>
</dbReference>
<gene>
    <name evidence="2" type="ORF">ALE3EI_1916</name>
</gene>
<proteinExistence type="predicted"/>
<dbReference type="AlphaFoldDB" id="A0A7G8PVU7"/>
<feature type="chain" id="PRO_5028819813" evidence="1">
    <location>
        <begin position="23"/>
        <end position="229"/>
    </location>
</feature>
<dbReference type="InterPro" id="IPR025566">
    <property type="entry name" value="DUF4331"/>
</dbReference>
<evidence type="ECO:0000313" key="3">
    <source>
        <dbReference type="Proteomes" id="UP000515514"/>
    </source>
</evidence>
<dbReference type="RefSeq" id="WP_186988131.1">
    <property type="nucleotide sequence ID" value="NZ_CP052909.1"/>
</dbReference>
<dbReference type="Pfam" id="PF14224">
    <property type="entry name" value="DUF4331"/>
    <property type="match status" value="1"/>
</dbReference>
<accession>A0A7G8PVU7</accession>
<dbReference type="KEGG" id="alti:ALE3EI_1916"/>
<protein>
    <submittedName>
        <fullName evidence="2">Uncharacterized protein</fullName>
    </submittedName>
</protein>
<evidence type="ECO:0000256" key="1">
    <source>
        <dbReference type="SAM" id="SignalP"/>
    </source>
</evidence>
<organism evidence="2 3">
    <name type="scientific">Constantimarinum furrinae</name>
    <dbReference type="NCBI Taxonomy" id="2562285"/>
    <lineage>
        <taxon>Bacteria</taxon>
        <taxon>Pseudomonadati</taxon>
        <taxon>Bacteroidota</taxon>
        <taxon>Flavobacteriia</taxon>
        <taxon>Flavobacteriales</taxon>
        <taxon>Flavobacteriaceae</taxon>
        <taxon>Altibacter/Constantimarinum group</taxon>
        <taxon>Constantimarinum</taxon>
    </lineage>
</organism>
<feature type="signal peptide" evidence="1">
    <location>
        <begin position="1"/>
        <end position="22"/>
    </location>
</feature>
<evidence type="ECO:0000313" key="2">
    <source>
        <dbReference type="EMBL" id="QNJ98463.1"/>
    </source>
</evidence>
<keyword evidence="1" id="KW-0732">Signal</keyword>